<feature type="region of interest" description="Disordered" evidence="2">
    <location>
        <begin position="139"/>
        <end position="173"/>
    </location>
</feature>
<dbReference type="PROSITE" id="PS50106">
    <property type="entry name" value="PDZ"/>
    <property type="match status" value="1"/>
</dbReference>
<dbReference type="Proteomes" id="UP000070412">
    <property type="component" value="Unassembled WGS sequence"/>
</dbReference>
<dbReference type="SUPFAM" id="SSF48065">
    <property type="entry name" value="DBL homology domain (DH-domain)"/>
    <property type="match status" value="1"/>
</dbReference>
<dbReference type="EMBL" id="WVUK01000064">
    <property type="protein sequence ID" value="KAF7489524.1"/>
    <property type="molecule type" value="Genomic_DNA"/>
</dbReference>
<feature type="region of interest" description="Disordered" evidence="2">
    <location>
        <begin position="373"/>
        <end position="406"/>
    </location>
</feature>
<dbReference type="SUPFAM" id="SSF50156">
    <property type="entry name" value="PDZ domain-like"/>
    <property type="match status" value="1"/>
</dbReference>
<reference evidence="7" key="3">
    <citation type="submission" date="2022-06" db="UniProtKB">
        <authorList>
            <consortium name="EnsemblMetazoa"/>
        </authorList>
    </citation>
    <scope>IDENTIFICATION</scope>
</reference>
<sequence length="1353" mass="154078">MDRLEHHHQKQQLQPQHQQQQQSTFQQHPNIQQHSAIVHHDRSDLQQLDGIDSQQNQNYLYDHQQQQQQHRQQSLPMNIYGSLGNRLHPTTTILKHRSNPQSKYFANTSPSSSSSVQKIHRRQQQLTETLMAQQHLRNQHYNSNPSNPSSLPSHHHHHHHHHHHQQPQSQNDLQHQYRINQAKSLDDNQLLYYFRDNSESRSKSSITNRSSYPQTEPTGTRVDRATLSHHRGGTKKHSNESNRQQRLQQNQPASNQRRRHSSTSRLKTTTAKQQRLFPATSVTNLSANNSLLFNGIDMAATAKTKNLSAHSNASSAFINSITNNFMSFGAPFLFDWRLFCERGQPRYVHKHDGDGLRVDECEAKFLNKIAQEEKASSNAISDEDDQHSSSLRQHNHRKQQQSKSTAGSAAANVECLGSVRKSGFLSVKKWLIRRKNSLELARKRGWKGFDISLFRLSLWTTLLFYRCDCDDNKSGGHVIEARPRHLIFVDACLVQAIPEHPKRDFVFCLSTAFGDAYLLDAPCLVERDFWIAAIHCACAAQLARSSGRATVSHVLHKEIKRIEESIEFDNRSKTEAEQIISSALSTISLTASEAKTRQQQLSNQIHSLEEKIEKSRIEIFRFRAYLAAITNEEDPNPKSLLSKTTKRSKIQLNRLGVFSVSSLHAFNCAKNPTIIGNLTRSSSDDNFGGQKSPFEIYAAQMKSNYPSSLKKDINCSVVIKLLNGDLNRFEFNAILSADQVLSKLLPSAIARDYYLRRLDDPKIVFKRHETILNHSNITLEIVPKIMFTCEMTRENLTTLFGFSVESELYQDDLRVYVSRVESQSMAAFQSLRRGDEIVVINGAFIQDLDMMYVESVLQEESALCLTIRAARDETSVSRSNSRCNLNHSSSWNQLPIATNSNQEGLTSIQQQQREQQSTTNDLIESLVCPPPPPIDISQMILSEKQLSKYIVPKVENYLISTQSEDSNQKQHCHHRRKYFIDGQQSSPSSALINQSHHSRSFSSKSMRCSSSKRDVEKIQRPHSATAVEYPSKHDHHHHHHHHHHHGGHHHGHHHNRSPNVDQNLHHHHHHHHHHSSTKHIYHINDPQTNLYELLEQRLIGSSGGGGPIAESLGFDSHQLLPTSSTLPATQPPVDTIATLESNVSALANQNESDLIGLNSNLIQETIQDSQSKQQQRVLDERNVMETFDADHVHQSPSSKQQFSQTLISSDDVPNNTIDRQSDYQQQSTSYCGGEMINEKLRKVVHELLDTEITYCQALDQLIKLYLDPLLKSSSLSNLDGKILIGSIPSVIVTQNQFREDLTTIIQHDDLNIEAIAKCFLNYSNDFKKYSTFCASHAKAIKLLADENQLYMNG</sequence>
<dbReference type="InterPro" id="IPR043537">
    <property type="entry name" value="Tiam1/Tiam2/Sif"/>
</dbReference>
<evidence type="ECO:0000259" key="5">
    <source>
        <dbReference type="PROSITE" id="PS50106"/>
    </source>
</evidence>
<feature type="compositionally biased region" description="Basic residues" evidence="2">
    <location>
        <begin position="1"/>
        <end position="10"/>
    </location>
</feature>
<dbReference type="InterPro" id="IPR000219">
    <property type="entry name" value="DH_dom"/>
</dbReference>
<protein>
    <submittedName>
        <fullName evidence="6">Protein still life, isoforms C/SIF type 2</fullName>
    </submittedName>
</protein>
<feature type="compositionally biased region" description="Basic residues" evidence="2">
    <location>
        <begin position="1033"/>
        <end position="1056"/>
    </location>
</feature>
<feature type="domain" description="PDZ" evidence="5">
    <location>
        <begin position="788"/>
        <end position="859"/>
    </location>
</feature>
<feature type="compositionally biased region" description="Basic residues" evidence="2">
    <location>
        <begin position="1065"/>
        <end position="1080"/>
    </location>
</feature>
<dbReference type="OrthoDB" id="8059989at2759"/>
<feature type="compositionally biased region" description="Polar residues" evidence="2">
    <location>
        <begin position="1194"/>
        <end position="1224"/>
    </location>
</feature>
<feature type="compositionally biased region" description="Polar residues" evidence="2">
    <location>
        <begin position="263"/>
        <end position="272"/>
    </location>
</feature>
<dbReference type="Pfam" id="PF00621">
    <property type="entry name" value="RhoGEF"/>
    <property type="match status" value="1"/>
</dbReference>
<dbReference type="GO" id="GO:0007264">
    <property type="term" value="P:small GTPase-mediated signal transduction"/>
    <property type="evidence" value="ECO:0007669"/>
    <property type="project" value="InterPro"/>
</dbReference>
<dbReference type="Pfam" id="PF18385">
    <property type="entry name" value="Tiam_CC_Ex"/>
    <property type="match status" value="1"/>
</dbReference>
<feature type="compositionally biased region" description="Basic residues" evidence="2">
    <location>
        <begin position="153"/>
        <end position="165"/>
    </location>
</feature>
<dbReference type="Gene3D" id="1.20.900.10">
    <property type="entry name" value="Dbl homology (DH) domain"/>
    <property type="match status" value="1"/>
</dbReference>
<dbReference type="Gene3D" id="2.30.42.10">
    <property type="match status" value="1"/>
</dbReference>
<feature type="region of interest" description="Disordered" evidence="2">
    <location>
        <begin position="97"/>
        <end position="123"/>
    </location>
</feature>
<feature type="compositionally biased region" description="Low complexity" evidence="2">
    <location>
        <begin position="139"/>
        <end position="152"/>
    </location>
</feature>
<dbReference type="InterPro" id="IPR035899">
    <property type="entry name" value="DBL_dom_sf"/>
</dbReference>
<dbReference type="PANTHER" id="PTHR46001">
    <property type="entry name" value="TIAM (MAMMALIAN TUMOR INVASION AND METASTASIS FACTOR) HOMOLOG"/>
    <property type="match status" value="1"/>
</dbReference>
<feature type="compositionally biased region" description="Basic residues" evidence="2">
    <location>
        <begin position="227"/>
        <end position="236"/>
    </location>
</feature>
<dbReference type="SMART" id="SM00233">
    <property type="entry name" value="PH"/>
    <property type="match status" value="1"/>
</dbReference>
<dbReference type="Gene3D" id="2.30.29.30">
    <property type="entry name" value="Pleckstrin-homology domain (PH domain)/Phosphotyrosine-binding domain (PTB)"/>
    <property type="match status" value="1"/>
</dbReference>
<feature type="region of interest" description="Disordered" evidence="2">
    <location>
        <begin position="198"/>
        <end position="272"/>
    </location>
</feature>
<dbReference type="SMART" id="SM00228">
    <property type="entry name" value="PDZ"/>
    <property type="match status" value="1"/>
</dbReference>
<feature type="compositionally biased region" description="Low complexity" evidence="2">
    <location>
        <begin position="11"/>
        <end position="28"/>
    </location>
</feature>
<feature type="region of interest" description="Disordered" evidence="2">
    <location>
        <begin position="983"/>
        <end position="1080"/>
    </location>
</feature>
<dbReference type="SUPFAM" id="SSF50729">
    <property type="entry name" value="PH domain-like"/>
    <property type="match status" value="1"/>
</dbReference>
<keyword evidence="1" id="KW-0175">Coiled coil</keyword>
<feature type="coiled-coil region" evidence="1">
    <location>
        <begin position="591"/>
        <end position="618"/>
    </location>
</feature>
<feature type="compositionally biased region" description="Polar residues" evidence="2">
    <location>
        <begin position="97"/>
        <end position="117"/>
    </location>
</feature>
<dbReference type="GO" id="GO:0005085">
    <property type="term" value="F:guanyl-nucleotide exchange factor activity"/>
    <property type="evidence" value="ECO:0007669"/>
    <property type="project" value="InterPro"/>
</dbReference>
<feature type="domain" description="PH" evidence="3">
    <location>
        <begin position="418"/>
        <end position="539"/>
    </location>
</feature>
<name>A0A834VBS5_SARSC</name>
<evidence type="ECO:0000259" key="3">
    <source>
        <dbReference type="PROSITE" id="PS50003"/>
    </source>
</evidence>
<dbReference type="InterPro" id="IPR001478">
    <property type="entry name" value="PDZ"/>
</dbReference>
<evidence type="ECO:0000313" key="8">
    <source>
        <dbReference type="Proteomes" id="UP000070412"/>
    </source>
</evidence>
<feature type="compositionally biased region" description="Polar residues" evidence="2">
    <location>
        <begin position="241"/>
        <end position="255"/>
    </location>
</feature>
<dbReference type="InterPro" id="IPR040655">
    <property type="entry name" value="TIAM1_CC-Ex"/>
</dbReference>
<evidence type="ECO:0000256" key="2">
    <source>
        <dbReference type="SAM" id="MobiDB-lite"/>
    </source>
</evidence>
<dbReference type="EnsemblMetazoa" id="SSS_1649s_mrna">
    <property type="protein sequence ID" value="KAF7489524.1"/>
    <property type="gene ID" value="SSS_1649"/>
</dbReference>
<keyword evidence="8" id="KW-1185">Reference proteome</keyword>
<dbReference type="PANTHER" id="PTHR46001:SF3">
    <property type="entry name" value="PROTEIN STILL LIFE, ISOFORM SIF TYPE 1"/>
    <property type="match status" value="1"/>
</dbReference>
<dbReference type="Pfam" id="PF00595">
    <property type="entry name" value="PDZ"/>
    <property type="match status" value="1"/>
</dbReference>
<evidence type="ECO:0000256" key="1">
    <source>
        <dbReference type="SAM" id="Coils"/>
    </source>
</evidence>
<gene>
    <name evidence="6" type="ORF">SSS_1649</name>
</gene>
<organism evidence="6">
    <name type="scientific">Sarcoptes scabiei</name>
    <name type="common">Itch mite</name>
    <name type="synonym">Acarus scabiei</name>
    <dbReference type="NCBI Taxonomy" id="52283"/>
    <lineage>
        <taxon>Eukaryota</taxon>
        <taxon>Metazoa</taxon>
        <taxon>Ecdysozoa</taxon>
        <taxon>Arthropoda</taxon>
        <taxon>Chelicerata</taxon>
        <taxon>Arachnida</taxon>
        <taxon>Acari</taxon>
        <taxon>Acariformes</taxon>
        <taxon>Sarcoptiformes</taxon>
        <taxon>Astigmata</taxon>
        <taxon>Psoroptidia</taxon>
        <taxon>Sarcoptoidea</taxon>
        <taxon>Sarcoptidae</taxon>
        <taxon>Sarcoptinae</taxon>
        <taxon>Sarcoptes</taxon>
    </lineage>
</organism>
<feature type="compositionally biased region" description="Low complexity" evidence="2">
    <location>
        <begin position="1000"/>
        <end position="1009"/>
    </location>
</feature>
<evidence type="ECO:0000313" key="6">
    <source>
        <dbReference type="EMBL" id="KAF7489524.1"/>
    </source>
</evidence>
<reference evidence="6" key="2">
    <citation type="submission" date="2020-01" db="EMBL/GenBank/DDBJ databases">
        <authorList>
            <person name="Korhonen P.K.K."/>
            <person name="Guangxu M.G."/>
            <person name="Wang T.W."/>
            <person name="Stroehlein A.J.S."/>
            <person name="Young N.D."/>
            <person name="Ang C.-S.A."/>
            <person name="Fernando D.W.F."/>
            <person name="Lu H.L."/>
            <person name="Taylor S.T."/>
            <person name="Ehtesham M.E.M."/>
            <person name="Najaraj S.H.N."/>
            <person name="Harsha G.H.G."/>
            <person name="Madugundu A.M."/>
            <person name="Renuse S.R."/>
            <person name="Holt D.H."/>
            <person name="Pandey A.P."/>
            <person name="Papenfuss A.P."/>
            <person name="Gasser R.B.G."/>
            <person name="Fischer K.F."/>
        </authorList>
    </citation>
    <scope>NUCLEOTIDE SEQUENCE</scope>
    <source>
        <strain evidence="6">SSS_KF_BRIS2020</strain>
    </source>
</reference>
<reference evidence="8" key="1">
    <citation type="journal article" date="2020" name="PLoS Negl. Trop. Dis.">
        <title>High-quality nuclear genome for Sarcoptes scabiei-A critical resource for a neglected parasite.</title>
        <authorList>
            <person name="Korhonen P.K."/>
            <person name="Gasser R.B."/>
            <person name="Ma G."/>
            <person name="Wang T."/>
            <person name="Stroehlein A.J."/>
            <person name="Young N.D."/>
            <person name="Ang C.S."/>
            <person name="Fernando D.D."/>
            <person name="Lu H.C."/>
            <person name="Taylor S."/>
            <person name="Reynolds S.L."/>
            <person name="Mofiz E."/>
            <person name="Najaraj S.H."/>
            <person name="Gowda H."/>
            <person name="Madugundu A."/>
            <person name="Renuse S."/>
            <person name="Holt D."/>
            <person name="Pandey A."/>
            <person name="Papenfuss A.T."/>
            <person name="Fischer K."/>
        </authorList>
    </citation>
    <scope>NUCLEOTIDE SEQUENCE [LARGE SCALE GENOMIC DNA]</scope>
</reference>
<feature type="domain" description="DH" evidence="4">
    <location>
        <begin position="1239"/>
        <end position="1353"/>
    </location>
</feature>
<evidence type="ECO:0000259" key="4">
    <source>
        <dbReference type="PROSITE" id="PS50010"/>
    </source>
</evidence>
<feature type="compositionally biased region" description="Polar residues" evidence="2">
    <location>
        <begin position="983"/>
        <end position="994"/>
    </location>
</feature>
<evidence type="ECO:0000313" key="7">
    <source>
        <dbReference type="EnsemblMetazoa" id="KAF7489524.1"/>
    </source>
</evidence>
<dbReference type="InterPro" id="IPR001849">
    <property type="entry name" value="PH_domain"/>
</dbReference>
<dbReference type="Gene3D" id="6.10.140.680">
    <property type="match status" value="1"/>
</dbReference>
<dbReference type="PROSITE" id="PS50003">
    <property type="entry name" value="PH_DOMAIN"/>
    <property type="match status" value="1"/>
</dbReference>
<dbReference type="PROSITE" id="PS50010">
    <property type="entry name" value="DH_2"/>
    <property type="match status" value="1"/>
</dbReference>
<proteinExistence type="predicted"/>
<feature type="region of interest" description="Disordered" evidence="2">
    <location>
        <begin position="1"/>
        <end position="32"/>
    </location>
</feature>
<feature type="region of interest" description="Disordered" evidence="2">
    <location>
        <begin position="1188"/>
        <end position="1224"/>
    </location>
</feature>
<dbReference type="InterPro" id="IPR036034">
    <property type="entry name" value="PDZ_sf"/>
</dbReference>
<accession>A0A834VBS5</accession>
<dbReference type="InterPro" id="IPR011993">
    <property type="entry name" value="PH-like_dom_sf"/>
</dbReference>